<evidence type="ECO:0000256" key="1">
    <source>
        <dbReference type="SAM" id="MobiDB-lite"/>
    </source>
</evidence>
<feature type="compositionally biased region" description="Low complexity" evidence="1">
    <location>
        <begin position="11"/>
        <end position="21"/>
    </location>
</feature>
<evidence type="ECO:0000313" key="3">
    <source>
        <dbReference type="Proteomes" id="UP000256326"/>
    </source>
</evidence>
<comment type="caution">
    <text evidence="2">The sequence shown here is derived from an EMBL/GenBank/DDBJ whole genome shotgun (WGS) entry which is preliminary data.</text>
</comment>
<dbReference type="RefSeq" id="WP_116036978.1">
    <property type="nucleotide sequence ID" value="NZ_JBHLVV010000040.1"/>
</dbReference>
<organism evidence="2 3">
    <name type="scientific">Epilithonimonas hispanica</name>
    <dbReference type="NCBI Taxonomy" id="358687"/>
    <lineage>
        <taxon>Bacteria</taxon>
        <taxon>Pseudomonadati</taxon>
        <taxon>Bacteroidota</taxon>
        <taxon>Flavobacteriia</taxon>
        <taxon>Flavobacteriales</taxon>
        <taxon>Weeksellaceae</taxon>
        <taxon>Chryseobacterium group</taxon>
        <taxon>Epilithonimonas</taxon>
    </lineage>
</organism>
<keyword evidence="3" id="KW-1185">Reference proteome</keyword>
<name>A0A3D9CLK9_9FLAO</name>
<feature type="compositionally biased region" description="Polar residues" evidence="1">
    <location>
        <begin position="1"/>
        <end position="10"/>
    </location>
</feature>
<reference evidence="2 3" key="1">
    <citation type="journal article" date="2006" name="Int. J. Syst. Evol. Microbiol.">
        <title>Chryseobacterium hispanicum sp. nov., isolated from the drinking water distribution system of Sevilla, Spain.</title>
        <authorList>
            <person name="Gallego V."/>
            <person name="Garcia M.T."/>
            <person name="Ventosa A."/>
        </authorList>
    </citation>
    <scope>NUCLEOTIDE SEQUENCE [LARGE SCALE GENOMIC DNA]</scope>
    <source>
        <strain evidence="2 3">KCTC 22104</strain>
    </source>
</reference>
<gene>
    <name evidence="2" type="ORF">DRF58_16500</name>
</gene>
<protein>
    <recommendedName>
        <fullName evidence="4">DNA-directed DNA polymerase family A palm domain-containing protein</fullName>
    </recommendedName>
</protein>
<dbReference type="OrthoDB" id="631303at2"/>
<accession>A0A3D9CLK9</accession>
<feature type="region of interest" description="Disordered" evidence="1">
    <location>
        <begin position="1"/>
        <end position="23"/>
    </location>
</feature>
<evidence type="ECO:0000313" key="2">
    <source>
        <dbReference type="EMBL" id="REC66600.1"/>
    </source>
</evidence>
<dbReference type="AlphaFoldDB" id="A0A3D9CLK9"/>
<evidence type="ECO:0008006" key="4">
    <source>
        <dbReference type="Google" id="ProtNLM"/>
    </source>
</evidence>
<sequence>MTTHYTVGDTSNHSNNANNSSQAQDVELNSIGYKRRSSLTLYVPKKIDIDKVLSEFPPDFKFDRDKFVYILHLITAIPHTNSDVLEENRGFTPINKELLQRRIHNYKKYIDYLAERKIVLVDKYYIPDKKSGGLKFSKDYISEVVPVEISKWTLIKSILYLSQNKEIEITEGLLFLKKWLEDDKLEISFQAGKEELERIATKEVEEGLSNIPERFNSRLVPLLDLISDYKSFGVDTTGFRLHTALTRLKKELRKHIRYDGKTLVSIDIVNSQPFLTLPLYDVARFKKNNILSKINNPLYFPDSDMSAKLLQTIKKVSNQEDVTTFIKCVSGGNFYEEFGKILQNDGILEAGDIQNIRKEVKEITFESIFSPNTSIAYSDGVKIFKKTFPNVYEIFQSIKKGRGNHPAFSIMLQRLESELVLEKTCKIINRLNPNIPLFTIHDSIATTEEHTAFVQDILTKVFAKYIGVSPKLKLERWE</sequence>
<dbReference type="EMBL" id="QNUG01000058">
    <property type="protein sequence ID" value="REC66600.1"/>
    <property type="molecule type" value="Genomic_DNA"/>
</dbReference>
<proteinExistence type="predicted"/>
<dbReference type="Proteomes" id="UP000256326">
    <property type="component" value="Unassembled WGS sequence"/>
</dbReference>